<name>A0A8B4S5B5_COMTE</name>
<dbReference type="RefSeq" id="WP_003076119.1">
    <property type="nucleotide sequence ID" value="NZ_BBJZ01000031.1"/>
</dbReference>
<proteinExistence type="predicted"/>
<dbReference type="InterPro" id="IPR029058">
    <property type="entry name" value="AB_hydrolase_fold"/>
</dbReference>
<organism evidence="2 3">
    <name type="scientific">Comamonas testosteroni</name>
    <name type="common">Pseudomonas testosteroni</name>
    <dbReference type="NCBI Taxonomy" id="285"/>
    <lineage>
        <taxon>Bacteria</taxon>
        <taxon>Pseudomonadati</taxon>
        <taxon>Pseudomonadota</taxon>
        <taxon>Betaproteobacteria</taxon>
        <taxon>Burkholderiales</taxon>
        <taxon>Comamonadaceae</taxon>
        <taxon>Comamonas</taxon>
    </lineage>
</organism>
<evidence type="ECO:0000313" key="3">
    <source>
        <dbReference type="Proteomes" id="UP000255070"/>
    </source>
</evidence>
<dbReference type="SUPFAM" id="SSF53474">
    <property type="entry name" value="alpha/beta-Hydrolases"/>
    <property type="match status" value="1"/>
</dbReference>
<dbReference type="Pfam" id="PF12697">
    <property type="entry name" value="Abhydrolase_6"/>
    <property type="match status" value="1"/>
</dbReference>
<dbReference type="Proteomes" id="UP000255070">
    <property type="component" value="Unassembled WGS sequence"/>
</dbReference>
<dbReference type="EMBL" id="UFXL01000001">
    <property type="protein sequence ID" value="SUY78066.1"/>
    <property type="molecule type" value="Genomic_DNA"/>
</dbReference>
<evidence type="ECO:0000259" key="1">
    <source>
        <dbReference type="Pfam" id="PF12697"/>
    </source>
</evidence>
<reference evidence="2 3" key="1">
    <citation type="submission" date="2018-06" db="EMBL/GenBank/DDBJ databases">
        <authorList>
            <consortium name="Pathogen Informatics"/>
            <person name="Doyle S."/>
        </authorList>
    </citation>
    <scope>NUCLEOTIDE SEQUENCE [LARGE SCALE GENOMIC DNA]</scope>
    <source>
        <strain evidence="2 3">NCTC10698</strain>
    </source>
</reference>
<keyword evidence="3" id="KW-1185">Reference proteome</keyword>
<sequence length="274" mass="28860">MDWVATTAPAMNSLSAGFSDLQSPSLAEVGPVVLVLLPGMDGTGELFAPFVAALGKTTPVVVVSYPTSGSPQTYADLTELATSALPPNGRLVLLGESFSGPIAISLAAAYPGRVVGVVLCCSFVRNPRPGLRWLSGLATMPVPLPPAPILDLMLLGRFATPGPRVMLRSTLAKVQTAVLRSRLRAVASVDVRAHAKAIDAPVLYLKGIRDRLVPQSSVSDAEQCLRQIRVQAFDAPHCLLQAIPQEAAAVVADFVRNVATPRKSSAVHEWDARA</sequence>
<dbReference type="Gene3D" id="3.40.50.1820">
    <property type="entry name" value="alpha/beta hydrolase"/>
    <property type="match status" value="1"/>
</dbReference>
<dbReference type="PRINTS" id="PR00111">
    <property type="entry name" value="ABHYDROLASE"/>
</dbReference>
<dbReference type="AlphaFoldDB" id="A0A8B4S5B5"/>
<gene>
    <name evidence="2" type="ORF">NCTC10698_02976</name>
</gene>
<dbReference type="GeneID" id="63998910"/>
<comment type="caution">
    <text evidence="2">The sequence shown here is derived from an EMBL/GenBank/DDBJ whole genome shotgun (WGS) entry which is preliminary data.</text>
</comment>
<accession>A0A8B4S5B5</accession>
<dbReference type="InterPro" id="IPR000073">
    <property type="entry name" value="AB_hydrolase_1"/>
</dbReference>
<evidence type="ECO:0000313" key="2">
    <source>
        <dbReference type="EMBL" id="SUY78066.1"/>
    </source>
</evidence>
<protein>
    <submittedName>
        <fullName evidence="2">Pimelyl-[acyl-carrier protein] methyl ester esterase</fullName>
    </submittedName>
</protein>
<feature type="domain" description="AB hydrolase-1" evidence="1">
    <location>
        <begin position="34"/>
        <end position="245"/>
    </location>
</feature>